<keyword evidence="5 11" id="KW-0732">Signal</keyword>
<dbReference type="OrthoDB" id="4187847at2759"/>
<evidence type="ECO:0000256" key="5">
    <source>
        <dbReference type="ARBA" id="ARBA00022729"/>
    </source>
</evidence>
<dbReference type="EC" id="3.2.1.101" evidence="4 10"/>
<feature type="signal peptide" evidence="11">
    <location>
        <begin position="1"/>
        <end position="20"/>
    </location>
</feature>
<evidence type="ECO:0000256" key="3">
    <source>
        <dbReference type="ARBA" id="ARBA00009699"/>
    </source>
</evidence>
<evidence type="ECO:0000256" key="8">
    <source>
        <dbReference type="ARBA" id="ARBA00023180"/>
    </source>
</evidence>
<keyword evidence="6 10" id="KW-0378">Hydrolase</keyword>
<evidence type="ECO:0000256" key="10">
    <source>
        <dbReference type="PIRNR" id="PIRNR016302"/>
    </source>
</evidence>
<protein>
    <recommendedName>
        <fullName evidence="4 10">Mannan endo-1,6-alpha-mannosidase</fullName>
        <ecNumber evidence="4 10">3.2.1.101</ecNumber>
    </recommendedName>
</protein>
<evidence type="ECO:0000256" key="6">
    <source>
        <dbReference type="ARBA" id="ARBA00022801"/>
    </source>
</evidence>
<keyword evidence="9 10" id="KW-0326">Glycosidase</keyword>
<reference evidence="12 13" key="1">
    <citation type="submission" date="2016-04" db="EMBL/GenBank/DDBJ databases">
        <title>A degradative enzymes factory behind the ericoid mycorrhizal symbiosis.</title>
        <authorList>
            <consortium name="DOE Joint Genome Institute"/>
            <person name="Martino E."/>
            <person name="Morin E."/>
            <person name="Grelet G."/>
            <person name="Kuo A."/>
            <person name="Kohler A."/>
            <person name="Daghino S."/>
            <person name="Barry K."/>
            <person name="Choi C."/>
            <person name="Cichocki N."/>
            <person name="Clum A."/>
            <person name="Copeland A."/>
            <person name="Hainaut M."/>
            <person name="Haridas S."/>
            <person name="Labutti K."/>
            <person name="Lindquist E."/>
            <person name="Lipzen A."/>
            <person name="Khouja H.-R."/>
            <person name="Murat C."/>
            <person name="Ohm R."/>
            <person name="Olson A."/>
            <person name="Spatafora J."/>
            <person name="Veneault-Fourrey C."/>
            <person name="Henrissat B."/>
            <person name="Grigoriev I."/>
            <person name="Martin F."/>
            <person name="Perotto S."/>
        </authorList>
    </citation>
    <scope>NUCLEOTIDE SEQUENCE [LARGE SCALE GENOMIC DNA]</scope>
    <source>
        <strain evidence="12 13">E</strain>
    </source>
</reference>
<gene>
    <name evidence="12" type="ORF">K444DRAFT_531019</name>
</gene>
<dbReference type="AlphaFoldDB" id="A0A2J6T6J4"/>
<evidence type="ECO:0000256" key="9">
    <source>
        <dbReference type="ARBA" id="ARBA00023295"/>
    </source>
</evidence>
<dbReference type="InterPro" id="IPR008928">
    <property type="entry name" value="6-hairpin_glycosidase_sf"/>
</dbReference>
<dbReference type="PANTHER" id="PTHR12145:SF41">
    <property type="entry name" value="MANNAN ENDO-1,6-ALPHA-MANNOSIDASE"/>
    <property type="match status" value="1"/>
</dbReference>
<dbReference type="InterPro" id="IPR005198">
    <property type="entry name" value="Glyco_hydro_76"/>
</dbReference>
<dbReference type="Proteomes" id="UP000235371">
    <property type="component" value="Unassembled WGS sequence"/>
</dbReference>
<organism evidence="12 13">
    <name type="scientific">Hyaloscypha bicolor E</name>
    <dbReference type="NCBI Taxonomy" id="1095630"/>
    <lineage>
        <taxon>Eukaryota</taxon>
        <taxon>Fungi</taxon>
        <taxon>Dikarya</taxon>
        <taxon>Ascomycota</taxon>
        <taxon>Pezizomycotina</taxon>
        <taxon>Leotiomycetes</taxon>
        <taxon>Helotiales</taxon>
        <taxon>Hyaloscyphaceae</taxon>
        <taxon>Hyaloscypha</taxon>
        <taxon>Hyaloscypha bicolor</taxon>
    </lineage>
</organism>
<dbReference type="EMBL" id="KZ613817">
    <property type="protein sequence ID" value="PMD58573.1"/>
    <property type="molecule type" value="Genomic_DNA"/>
</dbReference>
<dbReference type="InterPro" id="IPR014480">
    <property type="entry name" value="Mannan-1_6-alpha_mannosidase"/>
</dbReference>
<dbReference type="Gene3D" id="1.50.10.20">
    <property type="match status" value="1"/>
</dbReference>
<dbReference type="Pfam" id="PF03663">
    <property type="entry name" value="Glyco_hydro_76"/>
    <property type="match status" value="1"/>
</dbReference>
<proteinExistence type="inferred from homology"/>
<dbReference type="GO" id="GO:0016052">
    <property type="term" value="P:carbohydrate catabolic process"/>
    <property type="evidence" value="ECO:0007669"/>
    <property type="project" value="InterPro"/>
</dbReference>
<feature type="chain" id="PRO_5014423028" description="Mannan endo-1,6-alpha-mannosidase" evidence="11">
    <location>
        <begin position="21"/>
        <end position="442"/>
    </location>
</feature>
<keyword evidence="8" id="KW-0325">Glycoprotein</keyword>
<evidence type="ECO:0000256" key="2">
    <source>
        <dbReference type="ARBA" id="ARBA00004308"/>
    </source>
</evidence>
<dbReference type="GO" id="GO:0009272">
    <property type="term" value="P:fungal-type cell wall biogenesis"/>
    <property type="evidence" value="ECO:0007669"/>
    <property type="project" value="TreeGrafter"/>
</dbReference>
<dbReference type="PANTHER" id="PTHR12145">
    <property type="entry name" value="MANNAN ENDO-1,6-ALPHA-MANNOSIDASE DCW1"/>
    <property type="match status" value="1"/>
</dbReference>
<evidence type="ECO:0000313" key="12">
    <source>
        <dbReference type="EMBL" id="PMD58573.1"/>
    </source>
</evidence>
<evidence type="ECO:0000256" key="1">
    <source>
        <dbReference type="ARBA" id="ARBA00001452"/>
    </source>
</evidence>
<comment type="similarity">
    <text evidence="3 10">Belongs to the glycosyl hydrolase 76 family.</text>
</comment>
<dbReference type="GO" id="GO:0008496">
    <property type="term" value="F:mannan endo-1,6-alpha-mannosidase activity"/>
    <property type="evidence" value="ECO:0007669"/>
    <property type="project" value="UniProtKB-UniRule"/>
</dbReference>
<keyword evidence="7" id="KW-0472">Membrane</keyword>
<dbReference type="GeneID" id="36583028"/>
<evidence type="ECO:0000256" key="11">
    <source>
        <dbReference type="SAM" id="SignalP"/>
    </source>
</evidence>
<evidence type="ECO:0000256" key="7">
    <source>
        <dbReference type="ARBA" id="ARBA00023136"/>
    </source>
</evidence>
<dbReference type="STRING" id="1095630.A0A2J6T6J4"/>
<accession>A0A2J6T6J4</accession>
<dbReference type="PIRSF" id="PIRSF016302">
    <property type="entry name" value="Man_a_manosd"/>
    <property type="match status" value="1"/>
</dbReference>
<keyword evidence="13" id="KW-1185">Reference proteome</keyword>
<name>A0A2J6T6J4_9HELO</name>
<dbReference type="SUPFAM" id="SSF48208">
    <property type="entry name" value="Six-hairpin glycosidases"/>
    <property type="match status" value="1"/>
</dbReference>
<evidence type="ECO:0000313" key="13">
    <source>
        <dbReference type="Proteomes" id="UP000235371"/>
    </source>
</evidence>
<dbReference type="GO" id="GO:0012505">
    <property type="term" value="C:endomembrane system"/>
    <property type="evidence" value="ECO:0007669"/>
    <property type="project" value="UniProtKB-SubCell"/>
</dbReference>
<evidence type="ECO:0000256" key="4">
    <source>
        <dbReference type="ARBA" id="ARBA00012350"/>
    </source>
</evidence>
<sequence length="442" mass="46757">MVRVIQLLALAALSFAPVNGIELDVNSVDSIKSAASSLASQLVGYYTANSTGRENGTLPSPYSWWEAGALFDTLIQYSHLTGDTQYNSLVSTGLLSQVGKNSDFMPVNQSATEGNDGQATWALAAMSAAEAQFTNGTQWLALADTVFNILVQRWDSATCSGGLRWQIYSFAQGFYYKNSASNGHFFQLASRLARYTGNATYSTWANTAYDWTKSTGFIDSKFNVYDGAPIVSSNCTDVSKVQYSYVAGTYITGVAHMYNITNGNSKWKTELDGLLNQTLSVFFSNKAATEVACEKSDACTVDMMAMKGLLGHWLADAVQMAPYTANTVLPLLTSSAQAAANACDGTGCSLFWDGKHMGIDGNGTGVVGPSIDALSFVQGLLWQEAGLTGLPATVNGTAVAANSTSTASGAVASSTKKSDGVAMRAGMALLVSVLGSMMWFVL</sequence>
<dbReference type="InParanoid" id="A0A2J6T6J4"/>
<comment type="catalytic activity">
    <reaction evidence="1 10">
        <text>Random hydrolysis of (1-&gt;6)-alpha-D-mannosidic linkages in unbranched (1-&gt;6)-mannans.</text>
        <dbReference type="EC" id="3.2.1.101"/>
    </reaction>
</comment>
<comment type="subcellular location">
    <subcellularLocation>
        <location evidence="2">Endomembrane system</location>
    </subcellularLocation>
</comment>
<dbReference type="RefSeq" id="XP_024735477.1">
    <property type="nucleotide sequence ID" value="XM_024874948.1"/>
</dbReference>
<dbReference type="FunFam" id="1.50.10.20:FF:000006">
    <property type="entry name" value="Mannan endo-1,6-alpha-mannosidase"/>
    <property type="match status" value="1"/>
</dbReference>